<dbReference type="InterPro" id="IPR024191">
    <property type="entry name" value="Peptidase_M61"/>
</dbReference>
<evidence type="ECO:0000256" key="1">
    <source>
        <dbReference type="SAM" id="SignalP"/>
    </source>
</evidence>
<evidence type="ECO:0000259" key="2">
    <source>
        <dbReference type="Pfam" id="PF05299"/>
    </source>
</evidence>
<keyword evidence="1" id="KW-0732">Signal</keyword>
<reference evidence="4 5" key="1">
    <citation type="submission" date="2022-11" db="EMBL/GenBank/DDBJ databases">
        <title>Genome sequencing of Acetobacter type strain.</title>
        <authorList>
            <person name="Heo J."/>
            <person name="Lee D."/>
            <person name="Han B.-H."/>
            <person name="Hong S.-B."/>
            <person name="Kwon S.-W."/>
        </authorList>
    </citation>
    <scope>NUCLEOTIDE SEQUENCE [LARGE SCALE GENOMIC DNA]</scope>
    <source>
        <strain evidence="4 5">KACC 21253</strain>
    </source>
</reference>
<protein>
    <submittedName>
        <fullName evidence="4">M61 family metallopeptidase</fullName>
    </submittedName>
</protein>
<dbReference type="Gene3D" id="1.10.390.10">
    <property type="entry name" value="Neutral Protease Domain 2"/>
    <property type="match status" value="1"/>
</dbReference>
<dbReference type="Proteomes" id="UP001301152">
    <property type="component" value="Unassembled WGS sequence"/>
</dbReference>
<dbReference type="EMBL" id="JAPIUZ010000002">
    <property type="protein sequence ID" value="MCX2563552.1"/>
    <property type="molecule type" value="Genomic_DNA"/>
</dbReference>
<comment type="caution">
    <text evidence="4">The sequence shown here is derived from an EMBL/GenBank/DDBJ whole genome shotgun (WGS) entry which is preliminary data.</text>
</comment>
<feature type="domain" description="Peptidase M61 N-terminal" evidence="3">
    <location>
        <begin position="54"/>
        <end position="232"/>
    </location>
</feature>
<feature type="domain" description="Peptidase M61 catalytic" evidence="2">
    <location>
        <begin position="328"/>
        <end position="444"/>
    </location>
</feature>
<dbReference type="InterPro" id="IPR027268">
    <property type="entry name" value="Peptidase_M4/M1_CTD_sf"/>
</dbReference>
<evidence type="ECO:0000259" key="3">
    <source>
        <dbReference type="Pfam" id="PF17899"/>
    </source>
</evidence>
<accession>A0ABT3QE34</accession>
<dbReference type="RefSeq" id="WP_173559177.1">
    <property type="nucleotide sequence ID" value="NZ_JAPIUZ010000002.1"/>
</dbReference>
<evidence type="ECO:0000313" key="4">
    <source>
        <dbReference type="EMBL" id="MCX2563552.1"/>
    </source>
</evidence>
<dbReference type="Pfam" id="PF05299">
    <property type="entry name" value="Peptidase_M61"/>
    <property type="match status" value="1"/>
</dbReference>
<organism evidence="4 5">
    <name type="scientific">Acetobacter thailandicus</name>
    <dbReference type="NCBI Taxonomy" id="1502842"/>
    <lineage>
        <taxon>Bacteria</taxon>
        <taxon>Pseudomonadati</taxon>
        <taxon>Pseudomonadota</taxon>
        <taxon>Alphaproteobacteria</taxon>
        <taxon>Acetobacterales</taxon>
        <taxon>Acetobacteraceae</taxon>
        <taxon>Acetobacter</taxon>
    </lineage>
</organism>
<keyword evidence="5" id="KW-1185">Reference proteome</keyword>
<feature type="chain" id="PRO_5047057289" evidence="1">
    <location>
        <begin position="27"/>
        <end position="659"/>
    </location>
</feature>
<name>A0ABT3QE34_9PROT</name>
<dbReference type="InterPro" id="IPR040756">
    <property type="entry name" value="Peptidase_M61_N"/>
</dbReference>
<dbReference type="Pfam" id="PF17899">
    <property type="entry name" value="Peptidase_M61_N"/>
    <property type="match status" value="1"/>
</dbReference>
<dbReference type="SUPFAM" id="SSF50156">
    <property type="entry name" value="PDZ domain-like"/>
    <property type="match status" value="1"/>
</dbReference>
<dbReference type="InterPro" id="IPR007963">
    <property type="entry name" value="Peptidase_M61_catalytic"/>
</dbReference>
<evidence type="ECO:0000313" key="5">
    <source>
        <dbReference type="Proteomes" id="UP001301152"/>
    </source>
</evidence>
<dbReference type="Gene3D" id="2.60.40.3650">
    <property type="match status" value="1"/>
</dbReference>
<sequence>MKLYHRAALLCSVFLGLDLCAVAAQAQTAAPQQVPVPSPLPQPQDIPYPGKMQISVDATDLSRRIMSIKEVVTLPPELSQKGGDFILLYPMWLPGDHSPSGTIDQVGGLEVRSGKEVLPWHRDTVEVSAFHITVPAGTRELNVSYQLLSPVSPDEGRVVMTDVMENIQWSAVSLYPAGYYTRQIPVVSQVILPEGWQYGTALRADGPQKGNTVTFKSVMFNTLVDSPIFAGKYFRKFDLTQGDQVPVTLNVMADKPQYLNATHDQIARHKELVRQATLLFRSHHYKHYDFLLALTEHLGRIGLEHHESSENSGPLGYFTKWDETAAARDLLAHEFTHSWNGKYRRPADLWAANFNTPQRGSGLWVYEGQTQYWGYVLAARSGLMTVPQTEEAIADVAATYSAQAGRKWRPLIDTTNDPIIAQRAPLSWRNWQRSEDYYSEGQLIWLDVDTLIRKLSHGEKSLNNFAGDFFGTNNGRVMPSTYWISEVSSTLNSVQPYDWTAFLHQRVDQINPMAPLDGLTRTGAKLAFSDKPTDFIKSDSLLRHTTDFRFSLGFQVNKKGILTNVLWDGPAWNAGITRDQQIIAVNNEAYSEDVLKEAITEAKGKNSQPVVLLLRDSDNFHTVSLPYHDGLRYPYLSGNLTEIKEILSPLEPEKSDIKQ</sequence>
<feature type="signal peptide" evidence="1">
    <location>
        <begin position="1"/>
        <end position="26"/>
    </location>
</feature>
<gene>
    <name evidence="4" type="ORF">OQ497_06205</name>
</gene>
<dbReference type="PIRSF" id="PIRSF016493">
    <property type="entry name" value="Glycyl_aminpptds"/>
    <property type="match status" value="1"/>
</dbReference>
<dbReference type="InterPro" id="IPR036034">
    <property type="entry name" value="PDZ_sf"/>
</dbReference>
<proteinExistence type="predicted"/>